<organism evidence="1 2">
    <name type="scientific">Bartonella birtlesii LL-WM9</name>
    <dbReference type="NCBI Taxonomy" id="1094552"/>
    <lineage>
        <taxon>Bacteria</taxon>
        <taxon>Pseudomonadati</taxon>
        <taxon>Pseudomonadota</taxon>
        <taxon>Alphaproteobacteria</taxon>
        <taxon>Hyphomicrobiales</taxon>
        <taxon>Bartonellaceae</taxon>
        <taxon>Bartonella</taxon>
    </lineage>
</organism>
<evidence type="ECO:0000313" key="1">
    <source>
        <dbReference type="EMBL" id="EJF76354.1"/>
    </source>
</evidence>
<dbReference type="AlphaFoldDB" id="J0Q1D6"/>
<gene>
    <name evidence="1" type="ORF">ME7_00898</name>
</gene>
<name>J0Q1D6_9HYPH</name>
<protein>
    <submittedName>
        <fullName evidence="1">Uncharacterized protein</fullName>
    </submittedName>
</protein>
<dbReference type="HOGENOM" id="CLU_3408766_0_0_5"/>
<proteinExistence type="predicted"/>
<dbReference type="Proteomes" id="UP000008748">
    <property type="component" value="Unassembled WGS sequence"/>
</dbReference>
<evidence type="ECO:0000313" key="2">
    <source>
        <dbReference type="Proteomes" id="UP000008748"/>
    </source>
</evidence>
<sequence>MPIGVMPIIEALRFSEVTDYFTVLAFFVL</sequence>
<reference evidence="1 2" key="1">
    <citation type="submission" date="2012-03" db="EMBL/GenBank/DDBJ databases">
        <title>The Genome Sequence of Bartonella birtlesii LL-WM9.</title>
        <authorList>
            <consortium name="The Broad Institute Genome Sequencing Platform"/>
            <consortium name="The Broad Institute Genome Sequencing Center for Infectious Disease"/>
            <person name="Feldgarden M."/>
            <person name="Kirby J."/>
            <person name="Kosoy M."/>
            <person name="Birtles R."/>
            <person name="Probert W.S."/>
            <person name="Chiaraviglio L."/>
            <person name="Young S.K."/>
            <person name="Zeng Q."/>
            <person name="Gargeya S."/>
            <person name="Fitzgerald M."/>
            <person name="Haas B."/>
            <person name="Abouelleil A."/>
            <person name="Alvarado L."/>
            <person name="Arachchi H.M."/>
            <person name="Berlin A."/>
            <person name="Chapman S.B."/>
            <person name="Gearin G."/>
            <person name="Goldberg J."/>
            <person name="Griggs A."/>
            <person name="Gujja S."/>
            <person name="Hansen M."/>
            <person name="Heiman D."/>
            <person name="Howarth C."/>
            <person name="Larimer J."/>
            <person name="Lui A."/>
            <person name="MacDonald P.J.P."/>
            <person name="McCowen C."/>
            <person name="Montmayeur A."/>
            <person name="Murphy C."/>
            <person name="Neiman D."/>
            <person name="Pearson M."/>
            <person name="Priest M."/>
            <person name="Roberts A."/>
            <person name="Saif S."/>
            <person name="Shea T."/>
            <person name="Sisk P."/>
            <person name="Stolte C."/>
            <person name="Sykes S."/>
            <person name="Wortman J."/>
            <person name="Nusbaum C."/>
            <person name="Birren B."/>
        </authorList>
    </citation>
    <scope>NUCLEOTIDE SEQUENCE [LARGE SCALE GENOMIC DNA]</scope>
    <source>
        <strain evidence="1 2">LL-WM9</strain>
    </source>
</reference>
<dbReference type="EMBL" id="AIMC01000020">
    <property type="protein sequence ID" value="EJF76354.1"/>
    <property type="molecule type" value="Genomic_DNA"/>
</dbReference>
<keyword evidence="2" id="KW-1185">Reference proteome</keyword>
<comment type="caution">
    <text evidence="1">The sequence shown here is derived from an EMBL/GenBank/DDBJ whole genome shotgun (WGS) entry which is preliminary data.</text>
</comment>
<accession>J0Q1D6</accession>